<dbReference type="EMBL" id="CP020559">
    <property type="protein sequence ID" value="ARE87744.1"/>
    <property type="molecule type" value="Genomic_DNA"/>
</dbReference>
<organism evidence="1 2">
    <name type="scientific">Clostridium formicaceticum</name>
    <dbReference type="NCBI Taxonomy" id="1497"/>
    <lineage>
        <taxon>Bacteria</taxon>
        <taxon>Bacillati</taxon>
        <taxon>Bacillota</taxon>
        <taxon>Clostridia</taxon>
        <taxon>Eubacteriales</taxon>
        <taxon>Clostridiaceae</taxon>
        <taxon>Clostridium</taxon>
    </lineage>
</organism>
<dbReference type="RefSeq" id="WP_205684245.1">
    <property type="nucleotide sequence ID" value="NZ_CP017603.1"/>
</dbReference>
<evidence type="ECO:0000313" key="1">
    <source>
        <dbReference type="EMBL" id="ARE87744.1"/>
    </source>
</evidence>
<dbReference type="Proteomes" id="UP000192478">
    <property type="component" value="Chromosome"/>
</dbReference>
<accession>A0AAC9RL84</accession>
<protein>
    <submittedName>
        <fullName evidence="1">Uncharacterized protein</fullName>
    </submittedName>
</protein>
<reference evidence="1 2" key="1">
    <citation type="submission" date="2017-03" db="EMBL/GenBank/DDBJ databases">
        <title>Complete sequence of Clostridium formicaceticum DSM 92.</title>
        <authorList>
            <person name="Poehlein A."/>
            <person name="Karl M."/>
            <person name="Bengelsdorf F.R."/>
            <person name="Duerre P."/>
            <person name="Daniel R."/>
        </authorList>
    </citation>
    <scope>NUCLEOTIDE SEQUENCE [LARGE SCALE GENOMIC DNA]</scope>
    <source>
        <strain evidence="1 2">DSM 92</strain>
    </source>
</reference>
<dbReference type="AlphaFoldDB" id="A0AAC9RL84"/>
<dbReference type="CDD" id="cd11539">
    <property type="entry name" value="NTP-PPase_u2"/>
    <property type="match status" value="1"/>
</dbReference>
<evidence type="ECO:0000313" key="2">
    <source>
        <dbReference type="Proteomes" id="UP000192478"/>
    </source>
</evidence>
<gene>
    <name evidence="1" type="ORF">CLFO_21440</name>
</gene>
<proteinExistence type="predicted"/>
<name>A0AAC9RL84_9CLOT</name>
<sequence length="149" mass="17430">MIKQITREEASEIIETGLPIGLFYEIDRDYHVGIDNSTGDVWVEEFNTKEECIAWLKQERLINKKEVYKKALETWGQEAQITMVFEEMSELQKELCKALRGNKVTGNIAEEIADVEIMLEQMKLLFGIESLVRANKIYKLERLDERLED</sequence>